<evidence type="ECO:0000256" key="6">
    <source>
        <dbReference type="SAM" id="MobiDB-lite"/>
    </source>
</evidence>
<feature type="transmembrane region" description="Helical" evidence="7">
    <location>
        <begin position="222"/>
        <end position="244"/>
    </location>
</feature>
<dbReference type="Gene3D" id="1.20.1250.20">
    <property type="entry name" value="MFS general substrate transporter like domains"/>
    <property type="match status" value="1"/>
</dbReference>
<dbReference type="OrthoDB" id="10262656at2759"/>
<dbReference type="Pfam" id="PF07690">
    <property type="entry name" value="MFS_1"/>
    <property type="match status" value="1"/>
</dbReference>
<proteinExistence type="predicted"/>
<organism evidence="8 9">
    <name type="scientific">Tolypocladium ophioglossoides (strain CBS 100239)</name>
    <name type="common">Snaketongue truffleclub</name>
    <name type="synonym">Elaphocordyceps ophioglossoides</name>
    <dbReference type="NCBI Taxonomy" id="1163406"/>
    <lineage>
        <taxon>Eukaryota</taxon>
        <taxon>Fungi</taxon>
        <taxon>Dikarya</taxon>
        <taxon>Ascomycota</taxon>
        <taxon>Pezizomycotina</taxon>
        <taxon>Sordariomycetes</taxon>
        <taxon>Hypocreomycetidae</taxon>
        <taxon>Hypocreales</taxon>
        <taxon>Ophiocordycipitaceae</taxon>
        <taxon>Tolypocladium</taxon>
    </lineage>
</organism>
<dbReference type="InterPro" id="IPR036259">
    <property type="entry name" value="MFS_trans_sf"/>
</dbReference>
<dbReference type="PANTHER" id="PTHR23504:SF16">
    <property type="entry name" value="TRANSPORTER, PUTATIVE (AFU_ORTHOLOGUE AFUA_1G13970)-RELATED"/>
    <property type="match status" value="1"/>
</dbReference>
<dbReference type="SUPFAM" id="SSF103473">
    <property type="entry name" value="MFS general substrate transporter"/>
    <property type="match status" value="1"/>
</dbReference>
<dbReference type="PANTHER" id="PTHR23504">
    <property type="entry name" value="MAJOR FACILITATOR SUPERFAMILY DOMAIN-CONTAINING PROTEIN 10"/>
    <property type="match status" value="1"/>
</dbReference>
<keyword evidence="2" id="KW-0813">Transport</keyword>
<dbReference type="InterPro" id="IPR011701">
    <property type="entry name" value="MFS"/>
</dbReference>
<feature type="transmembrane region" description="Helical" evidence="7">
    <location>
        <begin position="175"/>
        <end position="201"/>
    </location>
</feature>
<accession>A0A0L0N0J8</accession>
<keyword evidence="5 7" id="KW-0472">Membrane</keyword>
<dbReference type="GO" id="GO:0016020">
    <property type="term" value="C:membrane"/>
    <property type="evidence" value="ECO:0007669"/>
    <property type="project" value="UniProtKB-SubCell"/>
</dbReference>
<evidence type="ECO:0000256" key="7">
    <source>
        <dbReference type="SAM" id="Phobius"/>
    </source>
</evidence>
<sequence length="603" mass="66177">MPPHAHTRSCSNDYSEGPVPPDMSRPQRGTLSSRAAWTSASREQLPDGHEPPMAATMAMNGAVHVQTAHRDAESQSPRTPVVKEHAAGGPVTWSSLPRKRQLAILFLARFVDFLHVASLQAYVFYQLKDFDGEASDARISQQAGLLQGCFTGAQVVTAILWGKAADARWCGRKRVLVVGLAGTAVSCLGYGYATTLFWAAFWRARTMIAEITVEKKYQSRAFLILPMSFNVAGILGPVMGGVLADPVRTLPGLFGHKAVFGFQWIHDYPYALPSFMNCIFLTVVTTVVFLFLEETSKERRGKFDYGLHLGNRIKQAVFRHSKRHEGYTNIPSWEQDVPLENLQEKIVIAAKPLSMTLRLPFRRVWTRNVLFTLLTSAFYDFHLGAFTNIWSLFLSTPRYVNPGASHRRRHLPLLFTGGLGMPASTVGFATSFLGVLGMLLQVTLYPPVQARLGTVRSFRYFLFLFPAAYFVAPYLSILPSSMGPSDPAAGGFIWAGIILVLLLQVTARTFTLPASIILLNNCSPHPSVLGTIHGLGQSVSAGFRTVGPVVGGWWYGYGLDIGMVAWGWWGVAALSGFACATAMGMHEGSGHEIFLAGERDEAE</sequence>
<feature type="transmembrane region" description="Helical" evidence="7">
    <location>
        <begin position="369"/>
        <end position="393"/>
    </location>
</feature>
<comment type="subcellular location">
    <subcellularLocation>
        <location evidence="1">Membrane</location>
        <topology evidence="1">Multi-pass membrane protein</topology>
    </subcellularLocation>
</comment>
<evidence type="ECO:0000256" key="1">
    <source>
        <dbReference type="ARBA" id="ARBA00004141"/>
    </source>
</evidence>
<dbReference type="Proteomes" id="UP000036947">
    <property type="component" value="Unassembled WGS sequence"/>
</dbReference>
<evidence type="ECO:0000256" key="4">
    <source>
        <dbReference type="ARBA" id="ARBA00022989"/>
    </source>
</evidence>
<evidence type="ECO:0000256" key="3">
    <source>
        <dbReference type="ARBA" id="ARBA00022692"/>
    </source>
</evidence>
<feature type="transmembrane region" description="Helical" evidence="7">
    <location>
        <begin position="489"/>
        <end position="507"/>
    </location>
</feature>
<dbReference type="EMBL" id="LFRF01000035">
    <property type="protein sequence ID" value="KND87539.1"/>
    <property type="molecule type" value="Genomic_DNA"/>
</dbReference>
<feature type="region of interest" description="Disordered" evidence="6">
    <location>
        <begin position="1"/>
        <end position="88"/>
    </location>
</feature>
<protein>
    <submittedName>
        <fullName evidence="8">Putative membrane protein</fullName>
    </submittedName>
</protein>
<keyword evidence="3 7" id="KW-0812">Transmembrane</keyword>
<feature type="transmembrane region" description="Helical" evidence="7">
    <location>
        <begin position="460"/>
        <end position="477"/>
    </location>
</feature>
<feature type="transmembrane region" description="Helical" evidence="7">
    <location>
        <begin position="413"/>
        <end position="440"/>
    </location>
</feature>
<keyword evidence="9" id="KW-1185">Reference proteome</keyword>
<feature type="compositionally biased region" description="Polar residues" evidence="6">
    <location>
        <begin position="27"/>
        <end position="42"/>
    </location>
</feature>
<name>A0A0L0N0J8_TOLOC</name>
<evidence type="ECO:0000256" key="2">
    <source>
        <dbReference type="ARBA" id="ARBA00022448"/>
    </source>
</evidence>
<feature type="transmembrane region" description="Helical" evidence="7">
    <location>
        <begin position="270"/>
        <end position="292"/>
    </location>
</feature>
<dbReference type="AlphaFoldDB" id="A0A0L0N0J8"/>
<gene>
    <name evidence="8" type="ORF">TOPH_07788</name>
</gene>
<evidence type="ECO:0000256" key="5">
    <source>
        <dbReference type="ARBA" id="ARBA00023136"/>
    </source>
</evidence>
<keyword evidence="4 7" id="KW-1133">Transmembrane helix</keyword>
<feature type="transmembrane region" description="Helical" evidence="7">
    <location>
        <begin position="102"/>
        <end position="125"/>
    </location>
</feature>
<comment type="caution">
    <text evidence="8">The sequence shown here is derived from an EMBL/GenBank/DDBJ whole genome shotgun (WGS) entry which is preliminary data.</text>
</comment>
<evidence type="ECO:0000313" key="8">
    <source>
        <dbReference type="EMBL" id="KND87539.1"/>
    </source>
</evidence>
<evidence type="ECO:0000313" key="9">
    <source>
        <dbReference type="Proteomes" id="UP000036947"/>
    </source>
</evidence>
<reference evidence="8 9" key="1">
    <citation type="journal article" date="2015" name="BMC Genomics">
        <title>The genome of the truffle-parasite Tolypocladium ophioglossoides and the evolution of antifungal peptaibiotics.</title>
        <authorList>
            <person name="Quandt C.A."/>
            <person name="Bushley K.E."/>
            <person name="Spatafora J.W."/>
        </authorList>
    </citation>
    <scope>NUCLEOTIDE SEQUENCE [LARGE SCALE GENOMIC DNA]</scope>
    <source>
        <strain evidence="8 9">CBS 100239</strain>
    </source>
</reference>
<dbReference type="GO" id="GO:0022857">
    <property type="term" value="F:transmembrane transporter activity"/>
    <property type="evidence" value="ECO:0007669"/>
    <property type="project" value="InterPro"/>
</dbReference>